<evidence type="ECO:0000313" key="4">
    <source>
        <dbReference type="Proteomes" id="UP000746918"/>
    </source>
</evidence>
<name>A0ABS7I575_9HYPH</name>
<evidence type="ECO:0000313" key="3">
    <source>
        <dbReference type="EMBL" id="MBX4335500.1"/>
    </source>
</evidence>
<keyword evidence="2" id="KW-0732">Signal</keyword>
<keyword evidence="4" id="KW-1185">Reference proteome</keyword>
<comment type="caution">
    <text evidence="3">The sequence shown here is derived from an EMBL/GenBank/DDBJ whole genome shotgun (WGS) entry which is preliminary data.</text>
</comment>
<feature type="compositionally biased region" description="Basic residues" evidence="1">
    <location>
        <begin position="82"/>
        <end position="98"/>
    </location>
</feature>
<dbReference type="EMBL" id="JAIFRO010000002">
    <property type="protein sequence ID" value="MBX4335500.1"/>
    <property type="molecule type" value="Genomic_DNA"/>
</dbReference>
<feature type="signal peptide" evidence="2">
    <location>
        <begin position="1"/>
        <end position="19"/>
    </location>
</feature>
<accession>A0ABS7I575</accession>
<sequence length="106" mass="11863">MNIKYFITACVTFFSISFAQGASFLISQKFGEKIFSADSSRDFIFSKQLSDTLSQVFQMEVLGLNNHQQQVAVKLVPVSSVAKKRAQPNKGRKGRPKLSVRNPFSL</sequence>
<dbReference type="Proteomes" id="UP000746918">
    <property type="component" value="Unassembled WGS sequence"/>
</dbReference>
<feature type="chain" id="PRO_5046390353" evidence="2">
    <location>
        <begin position="20"/>
        <end position="106"/>
    </location>
</feature>
<reference evidence="3 4" key="1">
    <citation type="submission" date="2021-08" db="EMBL/GenBank/DDBJ databases">
        <title>Bartonella raoulti 094 sp. nov.</title>
        <authorList>
            <person name="Zgheib R."/>
            <person name="Hammoud A."/>
        </authorList>
    </citation>
    <scope>NUCLEOTIDE SEQUENCE [LARGE SCALE GENOMIC DNA]</scope>
    <source>
        <strain evidence="3 4">094</strain>
    </source>
</reference>
<gene>
    <name evidence="3" type="ORF">K3248_02620</name>
</gene>
<feature type="region of interest" description="Disordered" evidence="1">
    <location>
        <begin position="82"/>
        <end position="106"/>
    </location>
</feature>
<evidence type="ECO:0000256" key="2">
    <source>
        <dbReference type="SAM" id="SignalP"/>
    </source>
</evidence>
<organism evidence="3 4">
    <name type="scientific">Bartonella raoultii</name>
    <dbReference type="NCBI Taxonomy" id="1457020"/>
    <lineage>
        <taxon>Bacteria</taxon>
        <taxon>Pseudomonadati</taxon>
        <taxon>Pseudomonadota</taxon>
        <taxon>Alphaproteobacteria</taxon>
        <taxon>Hyphomicrobiales</taxon>
        <taxon>Bartonellaceae</taxon>
        <taxon>Bartonella</taxon>
    </lineage>
</organism>
<protein>
    <submittedName>
        <fullName evidence="3">Uncharacterized protein</fullName>
    </submittedName>
</protein>
<dbReference type="RefSeq" id="WP_220716807.1">
    <property type="nucleotide sequence ID" value="NZ_JAIFRO010000002.1"/>
</dbReference>
<proteinExistence type="predicted"/>
<evidence type="ECO:0000256" key="1">
    <source>
        <dbReference type="SAM" id="MobiDB-lite"/>
    </source>
</evidence>